<gene>
    <name evidence="1" type="ordered locus">DP1405</name>
</gene>
<dbReference type="eggNOG" id="COG0317">
    <property type="taxonomic scope" value="Bacteria"/>
</dbReference>
<protein>
    <submittedName>
        <fullName evidence="1">Uncharacterized protein</fullName>
    </submittedName>
</protein>
<proteinExistence type="predicted"/>
<keyword evidence="2" id="KW-1185">Reference proteome</keyword>
<sequence>MLHLLFELSLGIFKRYIMNNWDQDKYLEAWNFASAIHNGQKIPGSDIPYINHLGLVAMEAVATVANKNIQNSNILVLCALLHDSIEDTATTHEDIKKIFGSDIADGVLSLTKNKKLPSKVEQMLDSIARIKTQPKEVWMVKLCDRITNLQPPPRHWNKEKIGKYQNEARLILEKLGEASQFLAERLKMKIDAYDQYL</sequence>
<organism evidence="1 2">
    <name type="scientific">Desulfotalea psychrophila (strain LSv54 / DSM 12343)</name>
    <dbReference type="NCBI Taxonomy" id="177439"/>
    <lineage>
        <taxon>Bacteria</taxon>
        <taxon>Pseudomonadati</taxon>
        <taxon>Thermodesulfobacteriota</taxon>
        <taxon>Desulfobulbia</taxon>
        <taxon>Desulfobulbales</taxon>
        <taxon>Desulfocapsaceae</taxon>
        <taxon>Desulfotalea</taxon>
    </lineage>
</organism>
<dbReference type="PANTHER" id="PTHR46246:SF1">
    <property type="entry name" value="GUANOSINE-3',5'-BIS(DIPHOSPHATE) 3'-PYROPHOSPHOHYDROLASE MESH1"/>
    <property type="match status" value="1"/>
</dbReference>
<name>Q6ANE0_DESPS</name>
<evidence type="ECO:0000313" key="2">
    <source>
        <dbReference type="Proteomes" id="UP000000602"/>
    </source>
</evidence>
<dbReference type="GO" id="GO:0008893">
    <property type="term" value="F:guanosine-3',5'-bis(diphosphate) 3'-diphosphatase activity"/>
    <property type="evidence" value="ECO:0007669"/>
    <property type="project" value="TreeGrafter"/>
</dbReference>
<dbReference type="PANTHER" id="PTHR46246">
    <property type="entry name" value="GUANOSINE-3',5'-BIS(DIPHOSPHATE) 3'-PYROPHOSPHOHYDROLASE MESH1"/>
    <property type="match status" value="1"/>
</dbReference>
<dbReference type="EMBL" id="CR522870">
    <property type="protein sequence ID" value="CAG36134.1"/>
    <property type="molecule type" value="Genomic_DNA"/>
</dbReference>
<dbReference type="KEGG" id="dps:DP1405"/>
<dbReference type="STRING" id="177439.DP1405"/>
<dbReference type="SUPFAM" id="SSF109604">
    <property type="entry name" value="HD-domain/PDEase-like"/>
    <property type="match status" value="1"/>
</dbReference>
<dbReference type="Proteomes" id="UP000000602">
    <property type="component" value="Chromosome"/>
</dbReference>
<accession>Q6ANE0</accession>
<reference evidence="2" key="1">
    <citation type="journal article" date="2004" name="Environ. Microbiol.">
        <title>The genome of Desulfotalea psychrophila, a sulfate-reducing bacterium from permanently cold Arctic sediments.</title>
        <authorList>
            <person name="Rabus R."/>
            <person name="Ruepp A."/>
            <person name="Frickey T."/>
            <person name="Rattei T."/>
            <person name="Fartmann B."/>
            <person name="Stark M."/>
            <person name="Bauer M."/>
            <person name="Zibat A."/>
            <person name="Lombardot T."/>
            <person name="Becker I."/>
            <person name="Amann J."/>
            <person name="Gellner K."/>
            <person name="Teeling H."/>
            <person name="Leuschner W.D."/>
            <person name="Gloeckner F.-O."/>
            <person name="Lupas A.N."/>
            <person name="Amann R."/>
            <person name="Klenk H.-P."/>
        </authorList>
    </citation>
    <scope>NUCLEOTIDE SEQUENCE [LARGE SCALE GENOMIC DNA]</scope>
    <source>
        <strain evidence="2">DSM 12343 / LSv54</strain>
    </source>
</reference>
<evidence type="ECO:0000313" key="1">
    <source>
        <dbReference type="EMBL" id="CAG36134.1"/>
    </source>
</evidence>
<dbReference type="HOGENOM" id="CLU_084517_3_0_7"/>
<dbReference type="Gene3D" id="1.10.3210.10">
    <property type="entry name" value="Hypothetical protein af1432"/>
    <property type="match status" value="1"/>
</dbReference>
<dbReference type="Pfam" id="PF13328">
    <property type="entry name" value="HD_4"/>
    <property type="match status" value="1"/>
</dbReference>
<dbReference type="AlphaFoldDB" id="Q6ANE0"/>
<dbReference type="InterPro" id="IPR052194">
    <property type="entry name" value="MESH1"/>
</dbReference>